<comment type="caution">
    <text evidence="1">The sequence shown here is derived from an EMBL/GenBank/DDBJ whole genome shotgun (WGS) entry which is preliminary data.</text>
</comment>
<dbReference type="EMBL" id="PIDS01000474">
    <property type="protein sequence ID" value="PLL38728.1"/>
    <property type="molecule type" value="Genomic_DNA"/>
</dbReference>
<reference evidence="1 2" key="1">
    <citation type="submission" date="2017-11" db="EMBL/GenBank/DDBJ databases">
        <authorList>
            <person name="Han C.G."/>
        </authorList>
    </citation>
    <scope>NUCLEOTIDE SEQUENCE [LARGE SCALE GENOMIC DNA]</scope>
    <source>
        <strain evidence="1 2">A11</strain>
    </source>
</reference>
<protein>
    <submittedName>
        <fullName evidence="1">Uncharacterized protein</fullName>
    </submittedName>
</protein>
<gene>
    <name evidence="1" type="ORF">CWN50_15020</name>
</gene>
<reference evidence="1 2" key="2">
    <citation type="submission" date="2018-01" db="EMBL/GenBank/DDBJ databases">
        <title>Genomic study of Klebsiella pneumoniae.</title>
        <authorList>
            <person name="Yang Y."/>
            <person name="Bicalho R."/>
        </authorList>
    </citation>
    <scope>NUCLEOTIDE SEQUENCE [LARGE SCALE GENOMIC DNA]</scope>
    <source>
        <strain evidence="1 2">A11</strain>
    </source>
</reference>
<evidence type="ECO:0000313" key="1">
    <source>
        <dbReference type="EMBL" id="PLL38728.1"/>
    </source>
</evidence>
<dbReference type="Proteomes" id="UP000234505">
    <property type="component" value="Unassembled WGS sequence"/>
</dbReference>
<dbReference type="SUPFAM" id="SSF56399">
    <property type="entry name" value="ADP-ribosylation"/>
    <property type="match status" value="1"/>
</dbReference>
<proteinExistence type="predicted"/>
<dbReference type="AlphaFoldDB" id="A0A2J4R5Z0"/>
<evidence type="ECO:0000313" key="2">
    <source>
        <dbReference type="Proteomes" id="UP000234505"/>
    </source>
</evidence>
<sequence>MEFVGFHGTDSANEDSIFELNFAVSAKSDEWLGTGAYFFLDGVGDPSQHADSWAKLHAYDSDSRSNRYTDYVVISAKINVAHVLNMDTDEGRNAFNLYRNYIKNDLRSKDARPSKSLIVNDCVVFNHILANTEFDAIINCEYIKLDRWSRMRDYKSRIPNCRVMSVKEPTASINVKELNVVRRGTV</sequence>
<organism evidence="1 2">
    <name type="scientific">Klebsiella michiganensis</name>
    <dbReference type="NCBI Taxonomy" id="1134687"/>
    <lineage>
        <taxon>Bacteria</taxon>
        <taxon>Pseudomonadati</taxon>
        <taxon>Pseudomonadota</taxon>
        <taxon>Gammaproteobacteria</taxon>
        <taxon>Enterobacterales</taxon>
        <taxon>Enterobacteriaceae</taxon>
        <taxon>Klebsiella/Raoultella group</taxon>
        <taxon>Klebsiella</taxon>
    </lineage>
</organism>
<accession>A0A2J4R5Z0</accession>
<name>A0A2J4R5Z0_9ENTR</name>